<evidence type="ECO:0000259" key="23">
    <source>
        <dbReference type="PROSITE" id="PS52014"/>
    </source>
</evidence>
<evidence type="ECO:0000259" key="22">
    <source>
        <dbReference type="PROSITE" id="PS50865"/>
    </source>
</evidence>
<dbReference type="SUPFAM" id="SSF57903">
    <property type="entry name" value="FYVE/PHD zinc finger"/>
    <property type="match status" value="1"/>
</dbReference>
<organism evidence="24 25">
    <name type="scientific">Eptatretus burgeri</name>
    <name type="common">Inshore hagfish</name>
    <dbReference type="NCBI Taxonomy" id="7764"/>
    <lineage>
        <taxon>Eukaryota</taxon>
        <taxon>Metazoa</taxon>
        <taxon>Chordata</taxon>
        <taxon>Craniata</taxon>
        <taxon>Vertebrata</taxon>
        <taxon>Cyclostomata</taxon>
        <taxon>Myxini</taxon>
        <taxon>Myxiniformes</taxon>
        <taxon>Myxinidae</taxon>
        <taxon>Eptatretinae</taxon>
        <taxon>Eptatretus</taxon>
    </lineage>
</organism>
<dbReference type="PROSITE" id="PS01359">
    <property type="entry name" value="ZF_PHD_1"/>
    <property type="match status" value="1"/>
</dbReference>
<dbReference type="InterPro" id="IPR011011">
    <property type="entry name" value="Znf_FYVE_PHD"/>
</dbReference>
<dbReference type="InterPro" id="IPR002893">
    <property type="entry name" value="Znf_MYND"/>
</dbReference>
<reference evidence="24" key="2">
    <citation type="submission" date="2025-09" db="UniProtKB">
        <authorList>
            <consortium name="Ensembl"/>
        </authorList>
    </citation>
    <scope>IDENTIFICATION</scope>
</reference>
<feature type="domain" description="Bromo" evidence="19">
    <location>
        <begin position="202"/>
        <end position="252"/>
    </location>
</feature>
<keyword evidence="13 16" id="KW-0103">Bromodomain</keyword>
<evidence type="ECO:0000256" key="8">
    <source>
        <dbReference type="ARBA" id="ARBA00022771"/>
    </source>
</evidence>
<dbReference type="PANTHER" id="PTHR46379">
    <property type="entry name" value="ZINC FINGER MYND DOMAIN-CONTAINING"/>
    <property type="match status" value="1"/>
</dbReference>
<proteinExistence type="predicted"/>
<dbReference type="SUPFAM" id="SSF144232">
    <property type="entry name" value="HIT/MYND zinc finger-like"/>
    <property type="match status" value="1"/>
</dbReference>
<dbReference type="InterPro" id="IPR048589">
    <property type="entry name" value="SAMD1-like_WH"/>
</dbReference>
<dbReference type="OMA" id="QCHRVYH"/>
<evidence type="ECO:0000256" key="7">
    <source>
        <dbReference type="ARBA" id="ARBA00022723"/>
    </source>
</evidence>
<evidence type="ECO:0000256" key="5">
    <source>
        <dbReference type="ARBA" id="ARBA00022499"/>
    </source>
</evidence>
<dbReference type="Pfam" id="PF00855">
    <property type="entry name" value="PWWP"/>
    <property type="match status" value="1"/>
</dbReference>
<dbReference type="PROSITE" id="PS50016">
    <property type="entry name" value="ZF_PHD_2"/>
    <property type="match status" value="1"/>
</dbReference>
<evidence type="ECO:0000256" key="15">
    <source>
        <dbReference type="ARBA" id="ARBA00023242"/>
    </source>
</evidence>
<dbReference type="Gene3D" id="1.20.920.10">
    <property type="entry name" value="Bromodomain-like"/>
    <property type="match status" value="1"/>
</dbReference>
<dbReference type="InterPro" id="IPR057053">
    <property type="entry name" value="MYND_ZMYND11_ZMYD8"/>
</dbReference>
<dbReference type="InterPro" id="IPR047268">
    <property type="entry name" value="PWWP_BS69"/>
</dbReference>
<keyword evidence="3" id="KW-0158">Chromosome</keyword>
<dbReference type="PROSITE" id="PS01360">
    <property type="entry name" value="ZF_MYND_1"/>
    <property type="match status" value="1"/>
</dbReference>
<evidence type="ECO:0000256" key="4">
    <source>
        <dbReference type="ARBA" id="ARBA00022491"/>
    </source>
</evidence>
<keyword evidence="10" id="KW-0832">Ubl conjugation</keyword>
<dbReference type="GO" id="GO:0003677">
    <property type="term" value="F:DNA binding"/>
    <property type="evidence" value="ECO:0007669"/>
    <property type="project" value="InterPro"/>
</dbReference>
<dbReference type="PROSITE" id="PS50865">
    <property type="entry name" value="ZF_MYND_2"/>
    <property type="match status" value="1"/>
</dbReference>
<evidence type="ECO:0000256" key="13">
    <source>
        <dbReference type="ARBA" id="ARBA00023117"/>
    </source>
</evidence>
<feature type="compositionally biased region" description="Basic residues" evidence="18">
    <location>
        <begin position="411"/>
        <end position="426"/>
    </location>
</feature>
<evidence type="ECO:0000256" key="17">
    <source>
        <dbReference type="PROSITE-ProRule" id="PRU00134"/>
    </source>
</evidence>
<evidence type="ECO:0000256" key="11">
    <source>
        <dbReference type="ARBA" id="ARBA00022853"/>
    </source>
</evidence>
<keyword evidence="5" id="KW-1017">Isopeptide bond</keyword>
<reference evidence="24" key="1">
    <citation type="submission" date="2025-08" db="UniProtKB">
        <authorList>
            <consortium name="Ensembl"/>
        </authorList>
    </citation>
    <scope>IDENTIFICATION</scope>
</reference>
<dbReference type="Pfam" id="PF23461">
    <property type="entry name" value="ZMYND11_CC"/>
    <property type="match status" value="1"/>
</dbReference>
<dbReference type="SMART" id="SM00293">
    <property type="entry name" value="PWWP"/>
    <property type="match status" value="1"/>
</dbReference>
<keyword evidence="15" id="KW-0539">Nucleus</keyword>
<dbReference type="Gene3D" id="2.30.30.140">
    <property type="match status" value="1"/>
</dbReference>
<comment type="subcellular location">
    <subcellularLocation>
        <location evidence="2">Chromosome</location>
    </subcellularLocation>
    <subcellularLocation>
        <location evidence="1">Nucleus</location>
    </subcellularLocation>
</comment>
<feature type="domain" description="PWWP" evidence="21">
    <location>
        <begin position="294"/>
        <end position="345"/>
    </location>
</feature>
<dbReference type="InterPro" id="IPR019786">
    <property type="entry name" value="Zinc_finger_PHD-type_CS"/>
</dbReference>
<evidence type="ECO:0000313" key="24">
    <source>
        <dbReference type="Ensembl" id="ENSEBUP00000001258.1"/>
    </source>
</evidence>
<dbReference type="InterPro" id="IPR000313">
    <property type="entry name" value="PWWP_dom"/>
</dbReference>
<dbReference type="Pfam" id="PF24324">
    <property type="entry name" value="MYND_ZMYND11_ZMYD8"/>
    <property type="match status" value="1"/>
</dbReference>
<keyword evidence="6" id="KW-0597">Phosphoprotein</keyword>
<dbReference type="AlphaFoldDB" id="A0A8C4N5Q8"/>
<dbReference type="GeneTree" id="ENSGT00940000156942"/>
<evidence type="ECO:0000256" key="14">
    <source>
        <dbReference type="ARBA" id="ARBA00023163"/>
    </source>
</evidence>
<dbReference type="GO" id="GO:0005694">
    <property type="term" value="C:chromosome"/>
    <property type="evidence" value="ECO:0007669"/>
    <property type="project" value="UniProtKB-SubCell"/>
</dbReference>
<evidence type="ECO:0000256" key="12">
    <source>
        <dbReference type="ARBA" id="ARBA00023015"/>
    </source>
</evidence>
<dbReference type="SMART" id="SM00297">
    <property type="entry name" value="BROMO"/>
    <property type="match status" value="1"/>
</dbReference>
<dbReference type="InterPro" id="IPR001487">
    <property type="entry name" value="Bromodomain"/>
</dbReference>
<feature type="region of interest" description="Disordered" evidence="18">
    <location>
        <begin position="395"/>
        <end position="436"/>
    </location>
</feature>
<dbReference type="GO" id="GO:0034243">
    <property type="term" value="P:regulation of transcription elongation by RNA polymerase II"/>
    <property type="evidence" value="ECO:0007669"/>
    <property type="project" value="InterPro"/>
</dbReference>
<dbReference type="PROSITE" id="PS52014">
    <property type="entry name" value="SAMD1_WH"/>
    <property type="match status" value="1"/>
</dbReference>
<evidence type="ECO:0000256" key="16">
    <source>
        <dbReference type="PROSITE-ProRule" id="PRU00035"/>
    </source>
</evidence>
<protein>
    <submittedName>
        <fullName evidence="24">Zinc finger, MYND-type containing 11</fullName>
    </submittedName>
</protein>
<sequence length="643" mass="75105">MFCFLFHCHGPLSTMACLHVRRQSDPRVVQQLWKAVEVIRSQKQIANMDRITKYMVRTFSLFPKECARQLSLAVKDGLIVETMTVGCKGSKMGIEQEGYWVPGDEFQEEDEDKDWYCFECQNSGEVLPCDECTRVFHPKCLDPNTAPHDPDAHWACNFCQVQKKRVWPKQELCTYLRFVVQRMKEKSLDVWRRANESGFHLYRRLVHTPMDLHIIQKNVEDCLYKTIEEFQGDTQLLLHNAILFYGEFSPQSEMARGLYRDTKHELNELQLCKICFFMSNARPENWFCYPCNPPHELVWARMKGFGYWPAKVVQRLEERADVRFFGHHHQRAWVQIDCIQPITTNLHDLVVKRSRGWKKACSELERHQEFVRGGRVWRLRETSVVIAGGNCVGEETETGISSTSSEQNRHVSSKSHHDVKHKKISRLSKPERASKEFKRTISNVTQVRRDDLEVEAVSSSQEVPPSCSPVPALERVSVGTQTRRAVGNWSAGGRPVHRGTQTGGELPCQGACHDKYAKVFGEFKERMASERRREAECMVHEATEKLRGELEEEKRQAVSSIQAETDRKSRHIKEKCKEEFLEEIKKLAAQHKQMISQTKKKQWCYNCEEEAMYHCCWNTSYCSTKCQQEHWHAEHKRTCRRKR</sequence>
<dbReference type="GO" id="GO:0005634">
    <property type="term" value="C:nucleus"/>
    <property type="evidence" value="ECO:0007669"/>
    <property type="project" value="UniProtKB-SubCell"/>
</dbReference>
<evidence type="ECO:0000259" key="20">
    <source>
        <dbReference type="PROSITE" id="PS50016"/>
    </source>
</evidence>
<dbReference type="Pfam" id="PF00439">
    <property type="entry name" value="Bromodomain"/>
    <property type="match status" value="1"/>
</dbReference>
<evidence type="ECO:0000313" key="25">
    <source>
        <dbReference type="Proteomes" id="UP000694388"/>
    </source>
</evidence>
<dbReference type="Gene3D" id="6.10.140.2220">
    <property type="match status" value="1"/>
</dbReference>
<dbReference type="InterPro" id="IPR001965">
    <property type="entry name" value="Znf_PHD"/>
</dbReference>
<evidence type="ECO:0000259" key="21">
    <source>
        <dbReference type="PROSITE" id="PS50812"/>
    </source>
</evidence>
<dbReference type="PROSITE" id="PS50014">
    <property type="entry name" value="BROMODOMAIN_2"/>
    <property type="match status" value="1"/>
</dbReference>
<keyword evidence="11" id="KW-0156">Chromatin regulator</keyword>
<evidence type="ECO:0000256" key="1">
    <source>
        <dbReference type="ARBA" id="ARBA00004123"/>
    </source>
</evidence>
<dbReference type="SUPFAM" id="SSF47370">
    <property type="entry name" value="Bromodomain"/>
    <property type="match status" value="1"/>
</dbReference>
<dbReference type="InterPro" id="IPR057054">
    <property type="entry name" value="ZMYND11_CC"/>
</dbReference>
<dbReference type="InterPro" id="IPR047269">
    <property type="entry name" value="ZMY11"/>
</dbReference>
<keyword evidence="14" id="KW-0804">Transcription</keyword>
<evidence type="ECO:0000256" key="3">
    <source>
        <dbReference type="ARBA" id="ARBA00022454"/>
    </source>
</evidence>
<accession>A0A8C4N5Q8</accession>
<keyword evidence="8 17" id="KW-0863">Zinc-finger</keyword>
<dbReference type="Pfam" id="PF00628">
    <property type="entry name" value="PHD"/>
    <property type="match status" value="1"/>
</dbReference>
<dbReference type="Gene3D" id="3.30.40.10">
    <property type="entry name" value="Zinc/RING finger domain, C3HC4 (zinc finger)"/>
    <property type="match status" value="1"/>
</dbReference>
<dbReference type="GO" id="GO:0009966">
    <property type="term" value="P:regulation of signal transduction"/>
    <property type="evidence" value="ECO:0007669"/>
    <property type="project" value="TreeGrafter"/>
</dbReference>
<evidence type="ECO:0000256" key="10">
    <source>
        <dbReference type="ARBA" id="ARBA00022843"/>
    </source>
</evidence>
<dbReference type="PROSITE" id="PS50812">
    <property type="entry name" value="PWWP"/>
    <property type="match status" value="1"/>
</dbReference>
<dbReference type="PANTHER" id="PTHR46379:SF1">
    <property type="entry name" value="ZINC FINGER MYND DOMAIN-CONTAINING PROTEIN 11"/>
    <property type="match status" value="1"/>
</dbReference>
<feature type="domain" description="PHD-type" evidence="20">
    <location>
        <begin position="114"/>
        <end position="162"/>
    </location>
</feature>
<keyword evidence="7" id="KW-0479">Metal-binding</keyword>
<dbReference type="GO" id="GO:0008270">
    <property type="term" value="F:zinc ion binding"/>
    <property type="evidence" value="ECO:0007669"/>
    <property type="project" value="UniProtKB-KW"/>
</dbReference>
<keyword evidence="25" id="KW-1185">Reference proteome</keyword>
<dbReference type="InterPro" id="IPR036427">
    <property type="entry name" value="Bromodomain-like_sf"/>
</dbReference>
<keyword evidence="12" id="KW-0805">Transcription regulation</keyword>
<dbReference type="Ensembl" id="ENSEBUT00000001580.1">
    <property type="protein sequence ID" value="ENSEBUP00000001258.1"/>
    <property type="gene ID" value="ENSEBUG00000001145.1"/>
</dbReference>
<dbReference type="CDD" id="cd20159">
    <property type="entry name" value="PWWP_BS69"/>
    <property type="match status" value="1"/>
</dbReference>
<dbReference type="GO" id="GO:0003714">
    <property type="term" value="F:transcription corepressor activity"/>
    <property type="evidence" value="ECO:0007669"/>
    <property type="project" value="InterPro"/>
</dbReference>
<feature type="domain" description="SAMD1-like winged helix (WH)" evidence="23">
    <location>
        <begin position="20"/>
        <end position="96"/>
    </location>
</feature>
<evidence type="ECO:0000256" key="2">
    <source>
        <dbReference type="ARBA" id="ARBA00004286"/>
    </source>
</evidence>
<name>A0A8C4N5Q8_EPTBU</name>
<dbReference type="InterPro" id="IPR013083">
    <property type="entry name" value="Znf_RING/FYVE/PHD"/>
</dbReference>
<evidence type="ECO:0000256" key="6">
    <source>
        <dbReference type="ARBA" id="ARBA00022553"/>
    </source>
</evidence>
<dbReference type="Proteomes" id="UP000694388">
    <property type="component" value="Unplaced"/>
</dbReference>
<evidence type="ECO:0000256" key="9">
    <source>
        <dbReference type="ARBA" id="ARBA00022833"/>
    </source>
</evidence>
<dbReference type="SUPFAM" id="SSF63748">
    <property type="entry name" value="Tudor/PWWP/MBT"/>
    <property type="match status" value="1"/>
</dbReference>
<evidence type="ECO:0000256" key="18">
    <source>
        <dbReference type="SAM" id="MobiDB-lite"/>
    </source>
</evidence>
<feature type="domain" description="MYND-type" evidence="22">
    <location>
        <begin position="604"/>
        <end position="639"/>
    </location>
</feature>
<keyword evidence="9" id="KW-0862">Zinc</keyword>
<dbReference type="GO" id="GO:0140006">
    <property type="term" value="F:histone H3 reader activity"/>
    <property type="evidence" value="ECO:0007669"/>
    <property type="project" value="UniProtKB-ARBA"/>
</dbReference>
<dbReference type="Pfam" id="PF21524">
    <property type="entry name" value="SAMD1_WH"/>
    <property type="match status" value="1"/>
</dbReference>
<evidence type="ECO:0000259" key="19">
    <source>
        <dbReference type="PROSITE" id="PS50014"/>
    </source>
</evidence>
<dbReference type="FunFam" id="6.10.140.2220:FF:000002">
    <property type="entry name" value="Protein kinase C-binding protein 1 isoform C"/>
    <property type="match status" value="1"/>
</dbReference>
<keyword evidence="4" id="KW-0678">Repressor</keyword>
<dbReference type="SMART" id="SM00249">
    <property type="entry name" value="PHD"/>
    <property type="match status" value="1"/>
</dbReference>
<dbReference type="InterPro" id="IPR019787">
    <property type="entry name" value="Znf_PHD-finger"/>
</dbReference>